<dbReference type="InterPro" id="IPR046096">
    <property type="entry name" value="DUF6114"/>
</dbReference>
<dbReference type="AlphaFoldDB" id="A0A919ADQ3"/>
<organism evidence="2 3">
    <name type="scientific">Streptomyces longispororuber</name>
    <dbReference type="NCBI Taxonomy" id="68230"/>
    <lineage>
        <taxon>Bacteria</taxon>
        <taxon>Bacillati</taxon>
        <taxon>Actinomycetota</taxon>
        <taxon>Actinomycetes</taxon>
        <taxon>Kitasatosporales</taxon>
        <taxon>Streptomycetaceae</taxon>
        <taxon>Streptomyces</taxon>
    </lineage>
</organism>
<reference evidence="2" key="2">
    <citation type="submission" date="2020-09" db="EMBL/GenBank/DDBJ databases">
        <authorList>
            <person name="Sun Q."/>
            <person name="Ohkuma M."/>
        </authorList>
    </citation>
    <scope>NUCLEOTIDE SEQUENCE</scope>
    <source>
        <strain evidence="2">JCM 4784</strain>
    </source>
</reference>
<dbReference type="RefSeq" id="WP_229926211.1">
    <property type="nucleotide sequence ID" value="NZ_BNBT01000254.1"/>
</dbReference>
<keyword evidence="1" id="KW-0812">Transmembrane</keyword>
<comment type="caution">
    <text evidence="2">The sequence shown here is derived from an EMBL/GenBank/DDBJ whole genome shotgun (WGS) entry which is preliminary data.</text>
</comment>
<dbReference type="Pfam" id="PF19609">
    <property type="entry name" value="DUF6114"/>
    <property type="match status" value="1"/>
</dbReference>
<sequence length="130" mass="13018">MRVTSPPVRATSPPAAGRTLRGRPLPAAALLAAAGAELAYLPLGRPTLLALQGPGATSSLMIAGGLLCVSVVLLYRPRRARVCGVAGMLLGLLSCPLANFGGFLVGMLLAVLGGALAFAWRHPAPAGGTP</sequence>
<keyword evidence="1" id="KW-0472">Membrane</keyword>
<proteinExistence type="predicted"/>
<feature type="transmembrane region" description="Helical" evidence="1">
    <location>
        <begin position="55"/>
        <end position="75"/>
    </location>
</feature>
<keyword evidence="1" id="KW-1133">Transmembrane helix</keyword>
<name>A0A919ADQ3_9ACTN</name>
<evidence type="ECO:0000313" key="3">
    <source>
        <dbReference type="Proteomes" id="UP000608024"/>
    </source>
</evidence>
<dbReference type="Proteomes" id="UP000608024">
    <property type="component" value="Unassembled WGS sequence"/>
</dbReference>
<evidence type="ECO:0000313" key="2">
    <source>
        <dbReference type="EMBL" id="GHE99682.1"/>
    </source>
</evidence>
<feature type="transmembrane region" description="Helical" evidence="1">
    <location>
        <begin position="87"/>
        <end position="120"/>
    </location>
</feature>
<accession>A0A919ADQ3</accession>
<evidence type="ECO:0008006" key="4">
    <source>
        <dbReference type="Google" id="ProtNLM"/>
    </source>
</evidence>
<dbReference type="EMBL" id="BNBT01000254">
    <property type="protein sequence ID" value="GHE99682.1"/>
    <property type="molecule type" value="Genomic_DNA"/>
</dbReference>
<reference evidence="2" key="1">
    <citation type="journal article" date="2014" name="Int. J. Syst. Evol. Microbiol.">
        <title>Complete genome sequence of Corynebacterium casei LMG S-19264T (=DSM 44701T), isolated from a smear-ripened cheese.</title>
        <authorList>
            <consortium name="US DOE Joint Genome Institute (JGI-PGF)"/>
            <person name="Walter F."/>
            <person name="Albersmeier A."/>
            <person name="Kalinowski J."/>
            <person name="Ruckert C."/>
        </authorList>
    </citation>
    <scope>NUCLEOTIDE SEQUENCE</scope>
    <source>
        <strain evidence="2">JCM 4784</strain>
    </source>
</reference>
<evidence type="ECO:0000256" key="1">
    <source>
        <dbReference type="SAM" id="Phobius"/>
    </source>
</evidence>
<keyword evidence="3" id="KW-1185">Reference proteome</keyword>
<feature type="transmembrane region" description="Helical" evidence="1">
    <location>
        <begin position="25"/>
        <end position="43"/>
    </location>
</feature>
<gene>
    <name evidence="2" type="ORF">GCM10018785_74040</name>
</gene>
<protein>
    <recommendedName>
        <fullName evidence="4">Integral membrane protein</fullName>
    </recommendedName>
</protein>